<comment type="caution">
    <text evidence="2">The sequence shown here is derived from an EMBL/GenBank/DDBJ whole genome shotgun (WGS) entry which is preliminary data.</text>
</comment>
<dbReference type="EMBL" id="VXKC01000008">
    <property type="protein sequence ID" value="KAA8703615.1"/>
    <property type="molecule type" value="Genomic_DNA"/>
</dbReference>
<evidence type="ECO:0000313" key="3">
    <source>
        <dbReference type="Proteomes" id="UP000325203"/>
    </source>
</evidence>
<evidence type="ECO:0000256" key="1">
    <source>
        <dbReference type="SAM" id="Phobius"/>
    </source>
</evidence>
<proteinExistence type="predicted"/>
<keyword evidence="1" id="KW-1133">Transmembrane helix</keyword>
<accession>A0A5M9Q8X5</accession>
<protein>
    <submittedName>
        <fullName evidence="2">Uncharacterized protein</fullName>
    </submittedName>
</protein>
<keyword evidence="1" id="KW-0812">Transmembrane</keyword>
<keyword evidence="1" id="KW-0472">Membrane</keyword>
<dbReference type="AlphaFoldDB" id="A0A5M9Q8X5"/>
<feature type="transmembrane region" description="Helical" evidence="1">
    <location>
        <begin position="41"/>
        <end position="60"/>
    </location>
</feature>
<sequence length="144" mass="16204">MKKTNIMKKLSIIIVALLFATICYSFIDFQGNTHPNLGYLVALLAKFLKILSLGLVLLFVSNSFKSIRKYNLLNYISVLSVILLLLSELSLDINFIAYKIQAIYMLVYVISGVLETFVICLILISLFVIKSNRQEVSSNQASQS</sequence>
<organism evidence="2 3">
    <name type="scientific">Lactococcus lactis subsp. hordniae</name>
    <dbReference type="NCBI Taxonomy" id="203404"/>
    <lineage>
        <taxon>Bacteria</taxon>
        <taxon>Bacillati</taxon>
        <taxon>Bacillota</taxon>
        <taxon>Bacilli</taxon>
        <taxon>Lactobacillales</taxon>
        <taxon>Streptococcaceae</taxon>
        <taxon>Lactococcus</taxon>
    </lineage>
</organism>
<name>A0A5M9Q8X5_LACLH</name>
<feature type="transmembrane region" description="Helical" evidence="1">
    <location>
        <begin position="103"/>
        <end position="129"/>
    </location>
</feature>
<evidence type="ECO:0000313" key="2">
    <source>
        <dbReference type="EMBL" id="KAA8703615.1"/>
    </source>
</evidence>
<reference evidence="2 3" key="1">
    <citation type="submission" date="2019-09" db="EMBL/GenBank/DDBJ databases">
        <title>Draft genome sequence of various Type strains from the CCUG.</title>
        <authorList>
            <person name="Pineiro-Iglesias B."/>
            <person name="Tunovic T."/>
            <person name="Unosson C."/>
            <person name="Inganas E."/>
            <person name="Ohlen M."/>
            <person name="Cardew S."/>
            <person name="Jensie-Markopoulos S."/>
            <person name="Salva-Serra F."/>
            <person name="Jaen-Luchoro D."/>
            <person name="Karlsson R."/>
            <person name="Svensson-Stadler L."/>
            <person name="Chun J."/>
            <person name="Moore E."/>
        </authorList>
    </citation>
    <scope>NUCLEOTIDE SEQUENCE [LARGE SCALE GENOMIC DNA]</scope>
    <source>
        <strain evidence="2 3">CCUG 32210T</strain>
    </source>
</reference>
<gene>
    <name evidence="2" type="ORF">F4V48_04595</name>
</gene>
<dbReference type="Proteomes" id="UP000325203">
    <property type="component" value="Unassembled WGS sequence"/>
</dbReference>
<feature type="transmembrane region" description="Helical" evidence="1">
    <location>
        <begin position="72"/>
        <end position="91"/>
    </location>
</feature>
<dbReference type="RefSeq" id="WP_058210399.1">
    <property type="nucleotide sequence ID" value="NZ_JBHSBR010000078.1"/>
</dbReference>